<feature type="domain" description="Helitron helicase-like" evidence="4">
    <location>
        <begin position="369"/>
        <end position="461"/>
    </location>
</feature>
<dbReference type="Pfam" id="PF14214">
    <property type="entry name" value="Helitron_like_N"/>
    <property type="match status" value="1"/>
</dbReference>
<dbReference type="Pfam" id="PF05970">
    <property type="entry name" value="PIF1"/>
    <property type="match status" value="2"/>
</dbReference>
<feature type="region of interest" description="Disordered" evidence="2">
    <location>
        <begin position="285"/>
        <end position="315"/>
    </location>
</feature>
<evidence type="ECO:0000259" key="3">
    <source>
        <dbReference type="Pfam" id="PF05970"/>
    </source>
</evidence>
<dbReference type="GO" id="GO:0016887">
    <property type="term" value="F:ATP hydrolysis activity"/>
    <property type="evidence" value="ECO:0007669"/>
    <property type="project" value="RHEA"/>
</dbReference>
<feature type="compositionally biased region" description="Acidic residues" evidence="2">
    <location>
        <begin position="334"/>
        <end position="360"/>
    </location>
</feature>
<dbReference type="InterPro" id="IPR025476">
    <property type="entry name" value="Helitron_helicase-like"/>
</dbReference>
<dbReference type="GO" id="GO:0005524">
    <property type="term" value="F:ATP binding"/>
    <property type="evidence" value="ECO:0007669"/>
    <property type="project" value="UniProtKB-KW"/>
</dbReference>
<feature type="region of interest" description="Disordered" evidence="2">
    <location>
        <begin position="1"/>
        <end position="31"/>
    </location>
</feature>
<dbReference type="GO" id="GO:0000723">
    <property type="term" value="P:telomere maintenance"/>
    <property type="evidence" value="ECO:0007669"/>
    <property type="project" value="InterPro"/>
</dbReference>
<feature type="domain" description="DNA helicase Pif1-like DEAD-box helicase" evidence="3">
    <location>
        <begin position="571"/>
        <end position="636"/>
    </location>
</feature>
<comment type="cofactor">
    <cofactor evidence="1">
        <name>Mg(2+)</name>
        <dbReference type="ChEBI" id="CHEBI:18420"/>
    </cofactor>
</comment>
<evidence type="ECO:0000259" key="4">
    <source>
        <dbReference type="Pfam" id="PF14214"/>
    </source>
</evidence>
<dbReference type="EMBL" id="FMSP01000019">
    <property type="protein sequence ID" value="SCV73763.1"/>
    <property type="molecule type" value="Genomic_DNA"/>
</dbReference>
<feature type="domain" description="DNA helicase Pif1-like 2B" evidence="5">
    <location>
        <begin position="712"/>
        <end position="755"/>
    </location>
</feature>
<protein>
    <recommendedName>
        <fullName evidence="1">ATP-dependent DNA helicase</fullName>
        <ecNumber evidence="1">5.6.2.3</ecNumber>
    </recommendedName>
</protein>
<name>A0A238FP32_9BASI</name>
<keyword evidence="1" id="KW-0378">Hydrolase</keyword>
<sequence length="765" mass="82799">MSNNSNNNNNNASPTGPPPIRPPYPHGLSATPIKSQSAAVGVKLPAKATNATATGAAPGTSHPLVHDIENCVTVKTPPGVTSEQVLVALDKHYPSLAGPMPCTIKGQSALRFPKTANLDDLAANGLTVDRTFCQVEKLLTPSEGGVIQCNLTGFLDPEGVRLFDEEIAAFGTVLVRRIQYVGKTKHISGVYHFRLALKDPSKLPPPSIILERDGRTIKERLIVGLSDDGESVSEEQEGKGTLSRVTGGLCHCVFCRSATHIRKDCTVAPLCKICSQQSHATQHCPCRHAAGSQGSQPLRASPAAPENAVAHTTGDLQRDALAERRLQRHRNVCDLEDETGDDDDDDDEGDDEDEGGESEVETTTMSKGYAFYLHVRRDMYSIAHRLRRLFCAFVIDGWASAENDRLSYIVNHQEEMRLTSRAAIEDAMARGIPAEQLGQSDILASTIASGPRNVTQRFRDALRLPLRLFERFFDAVRGQGLIALAVASSGVALLLLKGGRRAHATFRIPLNSTDTSSCSVEKESDLANLLRAALLIIWDEALMAHPATPLRPSIACYATFATRTNVFARRPQGDRDQVGRATIANSPFWPSLRILELGKNMRLLLRAQDMTAEENARARRFSHWLLAVGDGSANEKGGSQVKIPDGSLLPEHERSRAGLIAFVYDGLELDSINAGLLTMVPGDVSEYRSADDTAEAANGLDDGLLGALLSPEHLNTLDVRNSPPHLLKIKVGTPVILLRNVDPEAGLCNGTRLLISRAMSRVLDA</sequence>
<dbReference type="Pfam" id="PF21530">
    <property type="entry name" value="Pif1_2B_dom"/>
    <property type="match status" value="1"/>
</dbReference>
<keyword evidence="1" id="KW-0347">Helicase</keyword>
<comment type="similarity">
    <text evidence="1">Belongs to the helicase family.</text>
</comment>
<dbReference type="InterPro" id="IPR049163">
    <property type="entry name" value="Pif1-like_2B_dom"/>
</dbReference>
<gene>
    <name evidence="6" type="ORF">BQ2448_6193</name>
</gene>
<dbReference type="GO" id="GO:0006310">
    <property type="term" value="P:DNA recombination"/>
    <property type="evidence" value="ECO:0007669"/>
    <property type="project" value="UniProtKB-KW"/>
</dbReference>
<keyword evidence="1" id="KW-0233">DNA recombination</keyword>
<dbReference type="AlphaFoldDB" id="A0A238FP32"/>
<proteinExistence type="inferred from homology"/>
<keyword evidence="1" id="KW-0547">Nucleotide-binding</keyword>
<evidence type="ECO:0000256" key="1">
    <source>
        <dbReference type="RuleBase" id="RU363044"/>
    </source>
</evidence>
<feature type="compositionally biased region" description="Pro residues" evidence="2">
    <location>
        <begin position="15"/>
        <end position="25"/>
    </location>
</feature>
<evidence type="ECO:0000259" key="5">
    <source>
        <dbReference type="Pfam" id="PF21530"/>
    </source>
</evidence>
<feature type="compositionally biased region" description="Low complexity" evidence="2">
    <location>
        <begin position="1"/>
        <end position="11"/>
    </location>
</feature>
<feature type="domain" description="DNA helicase Pif1-like DEAD-box helicase" evidence="3">
    <location>
        <begin position="468"/>
        <end position="545"/>
    </location>
</feature>
<evidence type="ECO:0000313" key="6">
    <source>
        <dbReference type="EMBL" id="SCV73763.1"/>
    </source>
</evidence>
<keyword evidence="1" id="KW-0227">DNA damage</keyword>
<keyword evidence="7" id="KW-1185">Reference proteome</keyword>
<dbReference type="GO" id="GO:0006281">
    <property type="term" value="P:DNA repair"/>
    <property type="evidence" value="ECO:0007669"/>
    <property type="project" value="UniProtKB-KW"/>
</dbReference>
<reference evidence="7" key="1">
    <citation type="submission" date="2016-09" db="EMBL/GenBank/DDBJ databases">
        <authorList>
            <person name="Jeantristanb JTB J.-T."/>
            <person name="Ricardo R."/>
        </authorList>
    </citation>
    <scope>NUCLEOTIDE SEQUENCE [LARGE SCALE GENOMIC DNA]</scope>
</reference>
<dbReference type="STRING" id="269621.A0A238FP32"/>
<keyword evidence="1" id="KW-0234">DNA repair</keyword>
<dbReference type="Proteomes" id="UP000198372">
    <property type="component" value="Unassembled WGS sequence"/>
</dbReference>
<dbReference type="InterPro" id="IPR010285">
    <property type="entry name" value="DNA_helicase_pif1-like_DEAD"/>
</dbReference>
<dbReference type="OrthoDB" id="2272314at2759"/>
<dbReference type="PANTHER" id="PTHR10492:SF57">
    <property type="entry name" value="ATP-DEPENDENT DNA HELICASE"/>
    <property type="match status" value="1"/>
</dbReference>
<dbReference type="PANTHER" id="PTHR10492">
    <property type="match status" value="1"/>
</dbReference>
<feature type="region of interest" description="Disordered" evidence="2">
    <location>
        <begin position="332"/>
        <end position="362"/>
    </location>
</feature>
<evidence type="ECO:0000256" key="2">
    <source>
        <dbReference type="SAM" id="MobiDB-lite"/>
    </source>
</evidence>
<evidence type="ECO:0000313" key="7">
    <source>
        <dbReference type="Proteomes" id="UP000198372"/>
    </source>
</evidence>
<comment type="catalytic activity">
    <reaction evidence="1">
        <text>ATP + H2O = ADP + phosphate + H(+)</text>
        <dbReference type="Rhea" id="RHEA:13065"/>
        <dbReference type="ChEBI" id="CHEBI:15377"/>
        <dbReference type="ChEBI" id="CHEBI:15378"/>
        <dbReference type="ChEBI" id="CHEBI:30616"/>
        <dbReference type="ChEBI" id="CHEBI:43474"/>
        <dbReference type="ChEBI" id="CHEBI:456216"/>
        <dbReference type="EC" id="5.6.2.3"/>
    </reaction>
</comment>
<accession>A0A238FP32</accession>
<keyword evidence="1" id="KW-0067">ATP-binding</keyword>
<dbReference type="GO" id="GO:0043139">
    <property type="term" value="F:5'-3' DNA helicase activity"/>
    <property type="evidence" value="ECO:0007669"/>
    <property type="project" value="UniProtKB-EC"/>
</dbReference>
<organism evidence="6 7">
    <name type="scientific">Microbotryum intermedium</name>
    <dbReference type="NCBI Taxonomy" id="269621"/>
    <lineage>
        <taxon>Eukaryota</taxon>
        <taxon>Fungi</taxon>
        <taxon>Dikarya</taxon>
        <taxon>Basidiomycota</taxon>
        <taxon>Pucciniomycotina</taxon>
        <taxon>Microbotryomycetes</taxon>
        <taxon>Microbotryales</taxon>
        <taxon>Microbotryaceae</taxon>
        <taxon>Microbotryum</taxon>
    </lineage>
</organism>
<dbReference type="EC" id="5.6.2.3" evidence="1"/>